<evidence type="ECO:0000256" key="2">
    <source>
        <dbReference type="ARBA" id="ARBA00006426"/>
    </source>
</evidence>
<dbReference type="GO" id="GO:0004867">
    <property type="term" value="F:serine-type endopeptidase inhibitor activity"/>
    <property type="evidence" value="ECO:0007669"/>
    <property type="project" value="UniProtKB-KW"/>
</dbReference>
<dbReference type="GO" id="GO:0005615">
    <property type="term" value="C:extracellular space"/>
    <property type="evidence" value="ECO:0007669"/>
    <property type="project" value="InterPro"/>
</dbReference>
<dbReference type="GO" id="GO:0032691">
    <property type="term" value="P:negative regulation of interleukin-1 beta production"/>
    <property type="evidence" value="ECO:0007669"/>
    <property type="project" value="TreeGrafter"/>
</dbReference>
<comment type="similarity">
    <text evidence="2">Belongs to the serpin family. Ov-serpin subfamily.</text>
</comment>
<dbReference type="AlphaFoldDB" id="A0A4U1EB45"/>
<evidence type="ECO:0000256" key="3">
    <source>
        <dbReference type="ARBA" id="ARBA00022490"/>
    </source>
</evidence>
<accession>A0A4U1EB45</accession>
<evidence type="ECO:0000313" key="7">
    <source>
        <dbReference type="EMBL" id="TKC33352.1"/>
    </source>
</evidence>
<dbReference type="SMART" id="SM00093">
    <property type="entry name" value="SERPIN"/>
    <property type="match status" value="1"/>
</dbReference>
<dbReference type="PANTHER" id="PTHR11461">
    <property type="entry name" value="SERINE PROTEASE INHIBITOR, SERPIN"/>
    <property type="match status" value="1"/>
</dbReference>
<keyword evidence="3" id="KW-0963">Cytoplasm</keyword>
<dbReference type="InterPro" id="IPR023796">
    <property type="entry name" value="Serpin_dom"/>
</dbReference>
<gene>
    <name evidence="7" type="ORF">EI555_000651</name>
</gene>
<keyword evidence="5" id="KW-0722">Serine protease inhibitor</keyword>
<feature type="non-terminal residue" evidence="7">
    <location>
        <position position="1"/>
    </location>
</feature>
<comment type="subcellular location">
    <subcellularLocation>
        <location evidence="1">Cytoplasm</location>
    </subcellularLocation>
</comment>
<evidence type="ECO:0000256" key="5">
    <source>
        <dbReference type="ARBA" id="ARBA00022900"/>
    </source>
</evidence>
<dbReference type="GO" id="GO:0005737">
    <property type="term" value="C:cytoplasm"/>
    <property type="evidence" value="ECO:0007669"/>
    <property type="project" value="UniProtKB-SubCell"/>
</dbReference>
<evidence type="ECO:0000313" key="8">
    <source>
        <dbReference type="Proteomes" id="UP000308365"/>
    </source>
</evidence>
<dbReference type="InterPro" id="IPR000215">
    <property type="entry name" value="Serpin_fam"/>
</dbReference>
<evidence type="ECO:0000259" key="6">
    <source>
        <dbReference type="SMART" id="SM00093"/>
    </source>
</evidence>
<dbReference type="PANTHER" id="PTHR11461:SF180">
    <property type="entry name" value="LEUKOCYTE ELASTASE INHIBITOR"/>
    <property type="match status" value="1"/>
</dbReference>
<evidence type="ECO:0000256" key="4">
    <source>
        <dbReference type="ARBA" id="ARBA00022690"/>
    </source>
</evidence>
<name>A0A4U1EB45_MONMO</name>
<protein>
    <recommendedName>
        <fullName evidence="6">Serpin domain-containing protein</fullName>
    </recommendedName>
</protein>
<dbReference type="PROSITE" id="PS00284">
    <property type="entry name" value="SERPIN"/>
    <property type="match status" value="1"/>
</dbReference>
<comment type="caution">
    <text evidence="7">The sequence shown here is derived from an EMBL/GenBank/DDBJ whole genome shotgun (WGS) entry which is preliminary data.</text>
</comment>
<organism evidence="7 8">
    <name type="scientific">Monodon monoceros</name>
    <name type="common">Narwhal</name>
    <name type="synonym">Ceratodon monodon</name>
    <dbReference type="NCBI Taxonomy" id="40151"/>
    <lineage>
        <taxon>Eukaryota</taxon>
        <taxon>Metazoa</taxon>
        <taxon>Chordata</taxon>
        <taxon>Craniata</taxon>
        <taxon>Vertebrata</taxon>
        <taxon>Euteleostomi</taxon>
        <taxon>Mammalia</taxon>
        <taxon>Eutheria</taxon>
        <taxon>Laurasiatheria</taxon>
        <taxon>Artiodactyla</taxon>
        <taxon>Whippomorpha</taxon>
        <taxon>Cetacea</taxon>
        <taxon>Odontoceti</taxon>
        <taxon>Monodontidae</taxon>
        <taxon>Monodon</taxon>
    </lineage>
</organism>
<dbReference type="Gene3D" id="3.30.497.10">
    <property type="entry name" value="Antithrombin, subunit I, domain 2"/>
    <property type="match status" value="1"/>
</dbReference>
<evidence type="ECO:0000256" key="1">
    <source>
        <dbReference type="ARBA" id="ARBA00004496"/>
    </source>
</evidence>
<dbReference type="Proteomes" id="UP000308365">
    <property type="component" value="Unassembled WGS sequence"/>
</dbReference>
<dbReference type="SUPFAM" id="SSF56574">
    <property type="entry name" value="Serpins"/>
    <property type="match status" value="1"/>
</dbReference>
<reference evidence="8" key="1">
    <citation type="journal article" date="2019" name="IScience">
        <title>Narwhal Genome Reveals Long-Term Low Genetic Diversity despite Current Large Abundance Size.</title>
        <authorList>
            <person name="Westbury M.V."/>
            <person name="Petersen B."/>
            <person name="Garde E."/>
            <person name="Heide-Jorgensen M.P."/>
            <person name="Lorenzen E.D."/>
        </authorList>
    </citation>
    <scope>NUCLEOTIDE SEQUENCE [LARGE SCALE GENOMIC DNA]</scope>
</reference>
<dbReference type="InterPro" id="IPR023795">
    <property type="entry name" value="Serpin_CS"/>
</dbReference>
<dbReference type="EMBL" id="RWIC01004905">
    <property type="protein sequence ID" value="TKC33352.1"/>
    <property type="molecule type" value="Genomic_DNA"/>
</dbReference>
<dbReference type="InterPro" id="IPR042178">
    <property type="entry name" value="Serpin_sf_1"/>
</dbReference>
<dbReference type="Pfam" id="PF00079">
    <property type="entry name" value="Serpin"/>
    <property type="match status" value="2"/>
</dbReference>
<keyword evidence="4" id="KW-0646">Protease inhibitor</keyword>
<dbReference type="InterPro" id="IPR036186">
    <property type="entry name" value="Serpin_sf"/>
</dbReference>
<feature type="domain" description="Serpin" evidence="6">
    <location>
        <begin position="1"/>
        <end position="188"/>
    </location>
</feature>
<sequence>EFLASTQEMYGAELASVDFLQATEDARKTINEWVKGQTEERTSGITSISRKVECIEQQLTLEKLREWTRPENLDLLEVNVQLPRFKLEESYELSTLLASLGMQELFSSKADLSGLSGARGLSVSKVVHKSFVEVNEEGTEAAAAIAPVIVHRILQLTEEYFTADHPFIFFIRHNPSTTILFLGRLSSP</sequence>
<proteinExistence type="inferred from homology"/>